<evidence type="ECO:0000313" key="2">
    <source>
        <dbReference type="EMBL" id="EOW83119.1"/>
    </source>
</evidence>
<dbReference type="OrthoDB" id="2366280at2"/>
<evidence type="ECO:0000313" key="1">
    <source>
        <dbReference type="EMBL" id="EOI57307.1"/>
    </source>
</evidence>
<protein>
    <submittedName>
        <fullName evidence="1">Uncharacterized protein</fullName>
    </submittedName>
</protein>
<dbReference type="EMBL" id="ASWH01000001">
    <property type="protein sequence ID" value="EOW83119.1"/>
    <property type="molecule type" value="Genomic_DNA"/>
</dbReference>
<proteinExistence type="predicted"/>
<accession>R2Y4P8</accession>
<dbReference type="PATRIC" id="fig|1158614.3.peg.1536"/>
<comment type="caution">
    <text evidence="1">The sequence shown here is derived from an EMBL/GenBank/DDBJ whole genome shotgun (WGS) entry which is preliminary data.</text>
</comment>
<dbReference type="Proteomes" id="UP000013750">
    <property type="component" value="Unassembled WGS sequence"/>
</dbReference>
<reference evidence="2 4" key="2">
    <citation type="submission" date="2013-03" db="EMBL/GenBank/DDBJ databases">
        <title>The Genome Sequence of Enterococcus gilvus ATCC BAA-350 (PacBio/Illumina hybrid assembly).</title>
        <authorList>
            <consortium name="The Broad Institute Genomics Platform"/>
            <consortium name="The Broad Institute Genome Sequencing Center for Infectious Disease"/>
            <person name="Earl A."/>
            <person name="Russ C."/>
            <person name="Gilmore M."/>
            <person name="Surin D."/>
            <person name="Walker B."/>
            <person name="Young S."/>
            <person name="Zeng Q."/>
            <person name="Gargeya S."/>
            <person name="Fitzgerald M."/>
            <person name="Haas B."/>
            <person name="Abouelleil A."/>
            <person name="Allen A.W."/>
            <person name="Alvarado L."/>
            <person name="Arachchi H.M."/>
            <person name="Berlin A.M."/>
            <person name="Chapman S.B."/>
            <person name="Gainer-Dewar J."/>
            <person name="Goldberg J."/>
            <person name="Griggs A."/>
            <person name="Gujja S."/>
            <person name="Hansen M."/>
            <person name="Howarth C."/>
            <person name="Imamovic A."/>
            <person name="Ireland A."/>
            <person name="Larimer J."/>
            <person name="McCowan C."/>
            <person name="Murphy C."/>
            <person name="Pearson M."/>
            <person name="Poon T.W."/>
            <person name="Priest M."/>
            <person name="Roberts A."/>
            <person name="Saif S."/>
            <person name="Shea T."/>
            <person name="Sisk P."/>
            <person name="Sykes S."/>
            <person name="Wortman J."/>
            <person name="Nusbaum C."/>
            <person name="Birren B."/>
        </authorList>
    </citation>
    <scope>NUCLEOTIDE SEQUENCE [LARGE SCALE GENOMIC DNA]</scope>
    <source>
        <strain evidence="2 4">ATCC BAA-350</strain>
    </source>
</reference>
<organism evidence="1 3">
    <name type="scientific">Enterococcus gilvus ATCC BAA-350</name>
    <dbReference type="NCBI Taxonomy" id="1158614"/>
    <lineage>
        <taxon>Bacteria</taxon>
        <taxon>Bacillati</taxon>
        <taxon>Bacillota</taxon>
        <taxon>Bacilli</taxon>
        <taxon>Lactobacillales</taxon>
        <taxon>Enterococcaceae</taxon>
        <taxon>Enterococcus</taxon>
    </lineage>
</organism>
<sequence length="61" mass="7200">MSKEKVEIEQVTKYYLDLPKIGMVNEISNNQLCWTNCDGGLTELEIKSIDDRYWKFAKQIE</sequence>
<dbReference type="Proteomes" id="UP000014160">
    <property type="component" value="Unassembled WGS sequence"/>
</dbReference>
<evidence type="ECO:0000313" key="3">
    <source>
        <dbReference type="Proteomes" id="UP000013750"/>
    </source>
</evidence>
<dbReference type="HOGENOM" id="CLU_2915346_0_0_9"/>
<dbReference type="AlphaFoldDB" id="R2Y4P8"/>
<gene>
    <name evidence="2" type="ORF">I592_02446</name>
    <name evidence="1" type="ORF">UKC_01521</name>
</gene>
<reference evidence="1 3" key="1">
    <citation type="submission" date="2013-02" db="EMBL/GenBank/DDBJ databases">
        <title>The Genome Sequence of Enterococcus gilvus ATCC BAA-350.</title>
        <authorList>
            <consortium name="The Broad Institute Genome Sequencing Platform"/>
            <consortium name="The Broad Institute Genome Sequencing Center for Infectious Disease"/>
            <person name="Earl A.M."/>
            <person name="Gilmore M.S."/>
            <person name="Lebreton F."/>
            <person name="Walker B."/>
            <person name="Young S.K."/>
            <person name="Zeng Q."/>
            <person name="Gargeya S."/>
            <person name="Fitzgerald M."/>
            <person name="Haas B."/>
            <person name="Abouelleil A."/>
            <person name="Alvarado L."/>
            <person name="Arachchi H.M."/>
            <person name="Berlin A.M."/>
            <person name="Chapman S.B."/>
            <person name="Dewar J."/>
            <person name="Goldberg J."/>
            <person name="Griggs A."/>
            <person name="Gujja S."/>
            <person name="Hansen M."/>
            <person name="Howarth C."/>
            <person name="Imamovic A."/>
            <person name="Larimer J."/>
            <person name="McCowan C."/>
            <person name="Murphy C."/>
            <person name="Neiman D."/>
            <person name="Pearson M."/>
            <person name="Priest M."/>
            <person name="Roberts A."/>
            <person name="Saif S."/>
            <person name="Shea T."/>
            <person name="Sisk P."/>
            <person name="Sykes S."/>
            <person name="Wortman J."/>
            <person name="Nusbaum C."/>
            <person name="Birren B."/>
        </authorList>
    </citation>
    <scope>NUCLEOTIDE SEQUENCE [LARGE SCALE GENOMIC DNA]</scope>
    <source>
        <strain evidence="1 3">ATCC BAA-350</strain>
    </source>
</reference>
<name>R2Y4P8_9ENTE</name>
<dbReference type="RefSeq" id="WP_010779938.1">
    <property type="nucleotide sequence ID" value="NZ_ASWH01000001.1"/>
</dbReference>
<keyword evidence="4" id="KW-1185">Reference proteome</keyword>
<evidence type="ECO:0000313" key="4">
    <source>
        <dbReference type="Proteomes" id="UP000014160"/>
    </source>
</evidence>
<dbReference type="EMBL" id="AJDQ01000006">
    <property type="protein sequence ID" value="EOI57307.1"/>
    <property type="molecule type" value="Genomic_DNA"/>
</dbReference>